<feature type="transmembrane region" description="Helical" evidence="6">
    <location>
        <begin position="139"/>
        <end position="158"/>
    </location>
</feature>
<comment type="subcellular location">
    <subcellularLocation>
        <location evidence="1">Membrane</location>
        <topology evidence="1">Multi-pass membrane protein</topology>
    </subcellularLocation>
</comment>
<feature type="transmembrane region" description="Helical" evidence="6">
    <location>
        <begin position="116"/>
        <end position="132"/>
    </location>
</feature>
<keyword evidence="2" id="KW-1003">Cell membrane</keyword>
<dbReference type="GO" id="GO:0016020">
    <property type="term" value="C:membrane"/>
    <property type="evidence" value="ECO:0007669"/>
    <property type="project" value="UniProtKB-SubCell"/>
</dbReference>
<feature type="transmembrane region" description="Helical" evidence="6">
    <location>
        <begin position="218"/>
        <end position="238"/>
    </location>
</feature>
<feature type="transmembrane region" description="Helical" evidence="6">
    <location>
        <begin position="88"/>
        <end position="110"/>
    </location>
</feature>
<evidence type="ECO:0000313" key="8">
    <source>
        <dbReference type="Proteomes" id="UP000238348"/>
    </source>
</evidence>
<feature type="transmembrane region" description="Helical" evidence="6">
    <location>
        <begin position="47"/>
        <end position="67"/>
    </location>
</feature>
<proteinExistence type="predicted"/>
<evidence type="ECO:0000256" key="4">
    <source>
        <dbReference type="ARBA" id="ARBA00022989"/>
    </source>
</evidence>
<name>A0A2L0EHW4_SORCE</name>
<evidence type="ECO:0000256" key="6">
    <source>
        <dbReference type="SAM" id="Phobius"/>
    </source>
</evidence>
<dbReference type="Pfam" id="PF01040">
    <property type="entry name" value="UbiA"/>
    <property type="match status" value="1"/>
</dbReference>
<dbReference type="RefSeq" id="WP_104976927.1">
    <property type="nucleotide sequence ID" value="NZ_CP012673.1"/>
</dbReference>
<evidence type="ECO:0000256" key="1">
    <source>
        <dbReference type="ARBA" id="ARBA00004141"/>
    </source>
</evidence>
<dbReference type="GO" id="GO:0016765">
    <property type="term" value="F:transferase activity, transferring alkyl or aryl (other than methyl) groups"/>
    <property type="evidence" value="ECO:0007669"/>
    <property type="project" value="InterPro"/>
</dbReference>
<dbReference type="InterPro" id="IPR000537">
    <property type="entry name" value="UbiA_prenyltransferase"/>
</dbReference>
<evidence type="ECO:0000256" key="2">
    <source>
        <dbReference type="ARBA" id="ARBA00022475"/>
    </source>
</evidence>
<evidence type="ECO:0000313" key="7">
    <source>
        <dbReference type="EMBL" id="AUX38880.1"/>
    </source>
</evidence>
<dbReference type="AlphaFoldDB" id="A0A2L0EHW4"/>
<protein>
    <recommendedName>
        <fullName evidence="9">Prenyltransferase</fullName>
    </recommendedName>
</protein>
<keyword evidence="3 6" id="KW-0812">Transmembrane</keyword>
<reference evidence="7 8" key="1">
    <citation type="submission" date="2015-09" db="EMBL/GenBank/DDBJ databases">
        <title>Sorangium comparison.</title>
        <authorList>
            <person name="Zaburannyi N."/>
            <person name="Bunk B."/>
            <person name="Overmann J."/>
            <person name="Mueller R."/>
        </authorList>
    </citation>
    <scope>NUCLEOTIDE SEQUENCE [LARGE SCALE GENOMIC DNA]</scope>
    <source>
        <strain evidence="7 8">So ce26</strain>
    </source>
</reference>
<gene>
    <name evidence="7" type="ORF">SOCE26_002610</name>
</gene>
<feature type="transmembrane region" description="Helical" evidence="6">
    <location>
        <begin position="244"/>
        <end position="264"/>
    </location>
</feature>
<dbReference type="Gene3D" id="1.10.357.140">
    <property type="entry name" value="UbiA prenyltransferase"/>
    <property type="match status" value="1"/>
</dbReference>
<evidence type="ECO:0000256" key="3">
    <source>
        <dbReference type="ARBA" id="ARBA00022692"/>
    </source>
</evidence>
<accession>A0A2L0EHW4</accession>
<keyword evidence="5 6" id="KW-0472">Membrane</keyword>
<organism evidence="7 8">
    <name type="scientific">Sorangium cellulosum</name>
    <name type="common">Polyangium cellulosum</name>
    <dbReference type="NCBI Taxonomy" id="56"/>
    <lineage>
        <taxon>Bacteria</taxon>
        <taxon>Pseudomonadati</taxon>
        <taxon>Myxococcota</taxon>
        <taxon>Polyangia</taxon>
        <taxon>Polyangiales</taxon>
        <taxon>Polyangiaceae</taxon>
        <taxon>Sorangium</taxon>
    </lineage>
</organism>
<dbReference type="OrthoDB" id="8859638at2"/>
<feature type="transmembrane region" description="Helical" evidence="6">
    <location>
        <begin position="170"/>
        <end position="190"/>
    </location>
</feature>
<sequence length="295" mass="31138">MHLFTKLPKPFLGLIKLCRVEEFYGNTIALVALGAVFAPRLSALDIALLFAANLLLTVFAFAINDVEDAEDDARDPRKAARNPVSARLLGRPAAVAASWLAALAGLGLLLRFGPSVVLLGCLNIALGFVYSVKRVRLKALPFVDLISHGLFLGTLQFLTTVRAGAPAVPAAAVLGACLICAVSMTGDLWNEIRDYDVDRRTGIRNTASVLDVRRIEPLLPHLFVWPSAGISLLVAISLSGAQRVAALLLALACGVVFALLPARAKKLLVTDQAQPAAALGGLLLLVMLRAAPLAG</sequence>
<evidence type="ECO:0008006" key="9">
    <source>
        <dbReference type="Google" id="ProtNLM"/>
    </source>
</evidence>
<dbReference type="Proteomes" id="UP000238348">
    <property type="component" value="Chromosome"/>
</dbReference>
<feature type="transmembrane region" description="Helical" evidence="6">
    <location>
        <begin position="276"/>
        <end position="294"/>
    </location>
</feature>
<keyword evidence="4 6" id="KW-1133">Transmembrane helix</keyword>
<evidence type="ECO:0000256" key="5">
    <source>
        <dbReference type="ARBA" id="ARBA00023136"/>
    </source>
</evidence>
<dbReference type="EMBL" id="CP012673">
    <property type="protein sequence ID" value="AUX38880.1"/>
    <property type="molecule type" value="Genomic_DNA"/>
</dbReference>
<dbReference type="InterPro" id="IPR044878">
    <property type="entry name" value="UbiA_sf"/>
</dbReference>